<dbReference type="Pfam" id="PF07797">
    <property type="entry name" value="DUF1639"/>
    <property type="match status" value="1"/>
</dbReference>
<feature type="region of interest" description="Disordered" evidence="1">
    <location>
        <begin position="21"/>
        <end position="70"/>
    </location>
</feature>
<dbReference type="PANTHER" id="PTHR33130:SF43">
    <property type="entry name" value="OS01G0688600 PROTEIN"/>
    <property type="match status" value="1"/>
</dbReference>
<reference evidence="2 3" key="1">
    <citation type="submission" date="2024-03" db="EMBL/GenBank/DDBJ databases">
        <authorList>
            <person name="Martinez-Hernandez J."/>
        </authorList>
    </citation>
    <scope>NUCLEOTIDE SEQUENCE [LARGE SCALE GENOMIC DNA]</scope>
</reference>
<dbReference type="InterPro" id="IPR012438">
    <property type="entry name" value="DUF1639"/>
</dbReference>
<feature type="compositionally biased region" description="Polar residues" evidence="1">
    <location>
        <begin position="43"/>
        <end position="68"/>
    </location>
</feature>
<evidence type="ECO:0000256" key="1">
    <source>
        <dbReference type="SAM" id="MobiDB-lite"/>
    </source>
</evidence>
<dbReference type="PANTHER" id="PTHR33130">
    <property type="entry name" value="PUTATIVE (DUF1639)-RELATED"/>
    <property type="match status" value="1"/>
</dbReference>
<feature type="compositionally biased region" description="Polar residues" evidence="1">
    <location>
        <begin position="21"/>
        <end position="33"/>
    </location>
</feature>
<dbReference type="AlphaFoldDB" id="A0AAV1W1I9"/>
<organism evidence="2 3">
    <name type="scientific">Lupinus luteus</name>
    <name type="common">European yellow lupine</name>
    <dbReference type="NCBI Taxonomy" id="3873"/>
    <lineage>
        <taxon>Eukaryota</taxon>
        <taxon>Viridiplantae</taxon>
        <taxon>Streptophyta</taxon>
        <taxon>Embryophyta</taxon>
        <taxon>Tracheophyta</taxon>
        <taxon>Spermatophyta</taxon>
        <taxon>Magnoliopsida</taxon>
        <taxon>eudicotyledons</taxon>
        <taxon>Gunneridae</taxon>
        <taxon>Pentapetalae</taxon>
        <taxon>rosids</taxon>
        <taxon>fabids</taxon>
        <taxon>Fabales</taxon>
        <taxon>Fabaceae</taxon>
        <taxon>Papilionoideae</taxon>
        <taxon>50 kb inversion clade</taxon>
        <taxon>genistoids sensu lato</taxon>
        <taxon>core genistoids</taxon>
        <taxon>Genisteae</taxon>
        <taxon>Lupinus</taxon>
    </lineage>
</organism>
<dbReference type="EMBL" id="CAXHTB010000003">
    <property type="protein sequence ID" value="CAL0303096.1"/>
    <property type="molecule type" value="Genomic_DNA"/>
</dbReference>
<evidence type="ECO:0000313" key="3">
    <source>
        <dbReference type="Proteomes" id="UP001497480"/>
    </source>
</evidence>
<comment type="caution">
    <text evidence="2">The sequence shown here is derived from an EMBL/GenBank/DDBJ whole genome shotgun (WGS) entry which is preliminary data.</text>
</comment>
<name>A0AAV1W1I9_LUPLU</name>
<dbReference type="Proteomes" id="UP001497480">
    <property type="component" value="Unassembled WGS sequence"/>
</dbReference>
<protein>
    <submittedName>
        <fullName evidence="2">Uncharacterized protein</fullName>
    </submittedName>
</protein>
<accession>A0AAV1W1I9</accession>
<gene>
    <name evidence="2" type="ORF">LLUT_LOCUS4156</name>
</gene>
<sequence>MVIPNGEEKKANLTIKWVIKNPTNDDQNLTPNRNMEPEMNQAAEASTSKNPTTVATPQTDGGISSEGCSCNEGVNPKLVISLKRIRANDEKEDEQQQESKVVPKNSLPWNLRTRQSHCETANDLRKNSDDKIQRSEIKVELTKKEIKEDLKVMLGHPLRGKPKKRPKVVQNHLDNVFPGLNLKDITAKSYKVPKSPSC</sequence>
<keyword evidence="3" id="KW-1185">Reference proteome</keyword>
<proteinExistence type="predicted"/>
<evidence type="ECO:0000313" key="2">
    <source>
        <dbReference type="EMBL" id="CAL0303096.1"/>
    </source>
</evidence>